<keyword evidence="2" id="KW-1003">Cell membrane</keyword>
<comment type="caution">
    <text evidence="10">The sequence shown here is derived from an EMBL/GenBank/DDBJ whole genome shotgun (WGS) entry which is preliminary data.</text>
</comment>
<dbReference type="InterPro" id="IPR014269">
    <property type="entry name" value="SecY2"/>
</dbReference>
<evidence type="ECO:0000256" key="5">
    <source>
        <dbReference type="ARBA" id="ARBA00022989"/>
    </source>
</evidence>
<proteinExistence type="predicted"/>
<dbReference type="SUPFAM" id="SSF103491">
    <property type="entry name" value="Preprotein translocase SecY subunit"/>
    <property type="match status" value="1"/>
</dbReference>
<gene>
    <name evidence="10" type="ORF">FC21_GL000348</name>
</gene>
<dbReference type="STRING" id="417373.GCA_001570685_01410"/>
<dbReference type="Gene3D" id="1.10.3370.10">
    <property type="entry name" value="SecY subunit domain"/>
    <property type="match status" value="1"/>
</dbReference>
<dbReference type="Proteomes" id="UP000051084">
    <property type="component" value="Unassembled WGS sequence"/>
</dbReference>
<dbReference type="Pfam" id="PF00344">
    <property type="entry name" value="SecY"/>
    <property type="match status" value="1"/>
</dbReference>
<dbReference type="PIRSF" id="PIRSF004557">
    <property type="entry name" value="SecY"/>
    <property type="match status" value="1"/>
</dbReference>
<sequence>MIKIWLSKHSLVRRILWSCLIVFIFLLGKGLPSPFLNLKEVIYFELTTNTQKILVLSSGDQVSLFGLSIGPWMSATIIMSVLGQLKAFGLNRQSQSRLGRIQLFLTLIIALLQAVVTVNQLPKLLIYNNLSQFYEVIMLIAGAFLVMWLCNMNAKYGLGGSTLLVMINILQSGVDGLKSSNLLQTLSIWQQVELGCTFISVLMVFTWLNVFFDRSEVRLPLIRLLSDDNNLKLSYVPIKLIPAGGMPLMFAFAFMSIPIYLIKFLIIFFPNIKELRILLKNCQLNTVSGVIIYCVIIFGLSLMFAFINTNPHQQMRNFKFNGDYLRGVTPGTQTERYLRKQIWKSGLFGAIFLTVIAGFPVFWGVGNSSNTQITMLPGIVMMEIGFGMMMLDQIKSIMLKSQYKSIV</sequence>
<accession>A0A0R1UG61</accession>
<dbReference type="OrthoDB" id="2055747at2"/>
<feature type="transmembrane region" description="Helical" evidence="9">
    <location>
        <begin position="62"/>
        <end position="82"/>
    </location>
</feature>
<dbReference type="InterPro" id="IPR023201">
    <property type="entry name" value="SecY_dom_sf"/>
</dbReference>
<dbReference type="AlphaFoldDB" id="A0A0R1UG61"/>
<dbReference type="PATRIC" id="fig|1423742.4.peg.363"/>
<evidence type="ECO:0000256" key="8">
    <source>
        <dbReference type="NCBIfam" id="TIGR02920"/>
    </source>
</evidence>
<feature type="transmembrane region" description="Helical" evidence="9">
    <location>
        <begin position="372"/>
        <end position="391"/>
    </location>
</feature>
<keyword evidence="4" id="KW-0653">Protein transport</keyword>
<feature type="transmembrane region" description="Helical" evidence="9">
    <location>
        <begin position="248"/>
        <end position="270"/>
    </location>
</feature>
<dbReference type="RefSeq" id="WP_056995806.1">
    <property type="nucleotide sequence ID" value="NZ_AZGC01000057.1"/>
</dbReference>
<dbReference type="EMBL" id="AZGC01000057">
    <property type="protein sequence ID" value="KRL92302.1"/>
    <property type="molecule type" value="Genomic_DNA"/>
</dbReference>
<dbReference type="NCBIfam" id="TIGR02920">
    <property type="entry name" value="acc_sec_Y2"/>
    <property type="match status" value="1"/>
</dbReference>
<reference evidence="10 11" key="1">
    <citation type="journal article" date="2015" name="Genome Announc.">
        <title>Expanding the biotechnology potential of lactobacilli through comparative genomics of 213 strains and associated genera.</title>
        <authorList>
            <person name="Sun Z."/>
            <person name="Harris H.M."/>
            <person name="McCann A."/>
            <person name="Guo C."/>
            <person name="Argimon S."/>
            <person name="Zhang W."/>
            <person name="Yang X."/>
            <person name="Jeffery I.B."/>
            <person name="Cooney J.C."/>
            <person name="Kagawa T.F."/>
            <person name="Liu W."/>
            <person name="Song Y."/>
            <person name="Salvetti E."/>
            <person name="Wrobel A."/>
            <person name="Rasinkangas P."/>
            <person name="Parkhill J."/>
            <person name="Rea M.C."/>
            <person name="O'Sullivan O."/>
            <person name="Ritari J."/>
            <person name="Douillard F.P."/>
            <person name="Paul Ross R."/>
            <person name="Yang R."/>
            <person name="Briner A.E."/>
            <person name="Felis G.E."/>
            <person name="de Vos W.M."/>
            <person name="Barrangou R."/>
            <person name="Klaenhammer T.R."/>
            <person name="Caufield P.W."/>
            <person name="Cui Y."/>
            <person name="Zhang H."/>
            <person name="O'Toole P.W."/>
        </authorList>
    </citation>
    <scope>NUCLEOTIDE SEQUENCE [LARGE SCALE GENOMIC DNA]</scope>
    <source>
        <strain evidence="10 11">DSM 18793</strain>
    </source>
</reference>
<feature type="transmembrane region" description="Helical" evidence="9">
    <location>
        <begin position="194"/>
        <end position="212"/>
    </location>
</feature>
<keyword evidence="1" id="KW-0813">Transport</keyword>
<evidence type="ECO:0000256" key="9">
    <source>
        <dbReference type="SAM" id="Phobius"/>
    </source>
</evidence>
<name>A0A0R1UG61_9LACO</name>
<evidence type="ECO:0000256" key="1">
    <source>
        <dbReference type="ARBA" id="ARBA00022448"/>
    </source>
</evidence>
<evidence type="ECO:0000256" key="4">
    <source>
        <dbReference type="ARBA" id="ARBA00022927"/>
    </source>
</evidence>
<evidence type="ECO:0000256" key="2">
    <source>
        <dbReference type="ARBA" id="ARBA00022475"/>
    </source>
</evidence>
<dbReference type="PRINTS" id="PR00303">
    <property type="entry name" value="SECYTRNLCASE"/>
</dbReference>
<feature type="transmembrane region" description="Helical" evidence="9">
    <location>
        <begin position="103"/>
        <end position="121"/>
    </location>
</feature>
<keyword evidence="5 9" id="KW-1133">Transmembrane helix</keyword>
<feature type="transmembrane region" description="Helical" evidence="9">
    <location>
        <begin position="346"/>
        <end position="366"/>
    </location>
</feature>
<evidence type="ECO:0000313" key="10">
    <source>
        <dbReference type="EMBL" id="KRL92302.1"/>
    </source>
</evidence>
<protein>
    <recommendedName>
        <fullName evidence="8">Accessory Sec system protein translocase subunit SecY2</fullName>
    </recommendedName>
</protein>
<dbReference type="GO" id="GO:0006886">
    <property type="term" value="P:intracellular protein transport"/>
    <property type="evidence" value="ECO:0007669"/>
    <property type="project" value="UniProtKB-UniRule"/>
</dbReference>
<dbReference type="InterPro" id="IPR002208">
    <property type="entry name" value="SecY/SEC61-alpha"/>
</dbReference>
<evidence type="ECO:0000256" key="3">
    <source>
        <dbReference type="ARBA" id="ARBA00022692"/>
    </source>
</evidence>
<evidence type="ECO:0000256" key="6">
    <source>
        <dbReference type="ARBA" id="ARBA00023010"/>
    </source>
</evidence>
<dbReference type="PANTHER" id="PTHR10906">
    <property type="entry name" value="SECY/SEC61-ALPHA FAMILY MEMBER"/>
    <property type="match status" value="1"/>
</dbReference>
<organism evidence="10 11">
    <name type="scientific">Limosilactobacillus equigenerosi DSM 18793 = JCM 14505</name>
    <dbReference type="NCBI Taxonomy" id="1423742"/>
    <lineage>
        <taxon>Bacteria</taxon>
        <taxon>Bacillati</taxon>
        <taxon>Bacillota</taxon>
        <taxon>Bacilli</taxon>
        <taxon>Lactobacillales</taxon>
        <taxon>Lactobacillaceae</taxon>
        <taxon>Limosilactobacillus</taxon>
    </lineage>
</organism>
<feature type="transmembrane region" description="Helical" evidence="9">
    <location>
        <begin position="156"/>
        <end position="174"/>
    </location>
</feature>
<dbReference type="GO" id="GO:0016020">
    <property type="term" value="C:membrane"/>
    <property type="evidence" value="ECO:0007669"/>
    <property type="project" value="InterPro"/>
</dbReference>
<feature type="transmembrane region" description="Helical" evidence="9">
    <location>
        <begin position="290"/>
        <end position="309"/>
    </location>
</feature>
<evidence type="ECO:0000313" key="11">
    <source>
        <dbReference type="Proteomes" id="UP000051084"/>
    </source>
</evidence>
<feature type="transmembrane region" description="Helical" evidence="9">
    <location>
        <begin position="133"/>
        <end position="149"/>
    </location>
</feature>
<keyword evidence="6" id="KW-0811">Translocation</keyword>
<keyword evidence="3 9" id="KW-0812">Transmembrane</keyword>
<keyword evidence="11" id="KW-1185">Reference proteome</keyword>
<keyword evidence="7 9" id="KW-0472">Membrane</keyword>
<evidence type="ECO:0000256" key="7">
    <source>
        <dbReference type="ARBA" id="ARBA00023136"/>
    </source>
</evidence>